<dbReference type="Pfam" id="PF06325">
    <property type="entry name" value="PrmA"/>
    <property type="match status" value="1"/>
</dbReference>
<reference evidence="3" key="2">
    <citation type="journal article" date="2021" name="Front. Microbiol.">
        <title>Comprehensive Comparative Genomics and Phenotyping of Methylobacterium Species.</title>
        <authorList>
            <person name="Alessa O."/>
            <person name="Ogura Y."/>
            <person name="Fujitani Y."/>
            <person name="Takami H."/>
            <person name="Hayashi T."/>
            <person name="Sahin N."/>
            <person name="Tani A."/>
        </authorList>
    </citation>
    <scope>NUCLEOTIDE SEQUENCE</scope>
    <source>
        <strain evidence="3">DSM 22415</strain>
    </source>
</reference>
<dbReference type="RefSeq" id="WP_144762445.1">
    <property type="nucleotide sequence ID" value="NZ_BPQI01000007.1"/>
</dbReference>
<dbReference type="GO" id="GO:0005840">
    <property type="term" value="C:ribosome"/>
    <property type="evidence" value="ECO:0007669"/>
    <property type="project" value="UniProtKB-KW"/>
</dbReference>
<protein>
    <submittedName>
        <fullName evidence="4">Ribosomal protein L11 methyltransferase</fullName>
        <ecNumber evidence="4">2.1.1.-</ecNumber>
    </submittedName>
</protein>
<dbReference type="EMBL" id="CABFVH010000006">
    <property type="protein sequence ID" value="VUF11842.1"/>
    <property type="molecule type" value="Genomic_DNA"/>
</dbReference>
<dbReference type="GO" id="GO:0016279">
    <property type="term" value="F:protein-lysine N-methyltransferase activity"/>
    <property type="evidence" value="ECO:0007669"/>
    <property type="project" value="TreeGrafter"/>
</dbReference>
<reference evidence="4 5" key="1">
    <citation type="submission" date="2019-06" db="EMBL/GenBank/DDBJ databases">
        <authorList>
            <person name="Rodrigo-Torres L."/>
            <person name="Arahal R. D."/>
            <person name="Lucena T."/>
        </authorList>
    </citation>
    <scope>NUCLEOTIDE SEQUENCE [LARGE SCALE GENOMIC DNA]</scope>
    <source>
        <strain evidence="4 5">SW08-7</strain>
    </source>
</reference>
<gene>
    <name evidence="4" type="primary">prmA_1</name>
    <name evidence="3" type="ORF">IFDJLNFL_0341</name>
    <name evidence="4" type="ORF">MTDSW087_01527</name>
</gene>
<name>A0A564FUX2_9HYPH</name>
<dbReference type="PANTHER" id="PTHR43648:SF1">
    <property type="entry name" value="ELECTRON TRANSFER FLAVOPROTEIN BETA SUBUNIT LYSINE METHYLTRANSFERASE"/>
    <property type="match status" value="1"/>
</dbReference>
<dbReference type="OrthoDB" id="9794615at2"/>
<dbReference type="InterPro" id="IPR029063">
    <property type="entry name" value="SAM-dependent_MTases_sf"/>
</dbReference>
<dbReference type="AlphaFoldDB" id="A0A564FUX2"/>
<evidence type="ECO:0000313" key="6">
    <source>
        <dbReference type="Proteomes" id="UP001055303"/>
    </source>
</evidence>
<keyword evidence="4" id="KW-0687">Ribonucleoprotein</keyword>
<keyword evidence="1 4" id="KW-0489">Methyltransferase</keyword>
<keyword evidence="6" id="KW-1185">Reference proteome</keyword>
<sequence length="239" mass="25669">MIRITPETAEAFIRTNTRLLPVPHAPEIVLHVADEATELWQRTEEELEAIGLPPPFWAFAWAGGQALARYLLDNPGLCAGARVLDFASGSGLAAIAAAKAGAVDVVASDLDPFAIPAIRLNAAANGVADRIRPAQEDLIGRDVAADLVLAADIFYERDLGARVGDWLGRLQARGTTVLVGDPGRTYLPRDRLTQVASYRVPVTRSLEDAEIKASHVWRFRDPEVPAPDPRAVSASPRGA</sequence>
<dbReference type="PANTHER" id="PTHR43648">
    <property type="entry name" value="ELECTRON TRANSFER FLAVOPROTEIN BETA SUBUNIT LYSINE METHYLTRANSFERASE"/>
    <property type="match status" value="1"/>
</dbReference>
<keyword evidence="4" id="KW-0689">Ribosomal protein</keyword>
<evidence type="ECO:0000313" key="5">
    <source>
        <dbReference type="Proteomes" id="UP000401717"/>
    </source>
</evidence>
<dbReference type="EC" id="2.1.1.-" evidence="4"/>
<evidence type="ECO:0000313" key="3">
    <source>
        <dbReference type="EMBL" id="GJD54469.1"/>
    </source>
</evidence>
<keyword evidence="2 4" id="KW-0808">Transferase</keyword>
<dbReference type="Gene3D" id="3.40.50.150">
    <property type="entry name" value="Vaccinia Virus protein VP39"/>
    <property type="match status" value="1"/>
</dbReference>
<dbReference type="SUPFAM" id="SSF53335">
    <property type="entry name" value="S-adenosyl-L-methionine-dependent methyltransferases"/>
    <property type="match status" value="1"/>
</dbReference>
<evidence type="ECO:0000256" key="1">
    <source>
        <dbReference type="ARBA" id="ARBA00022603"/>
    </source>
</evidence>
<proteinExistence type="predicted"/>
<accession>A0A564FUX2</accession>
<evidence type="ECO:0000313" key="4">
    <source>
        <dbReference type="EMBL" id="VUF11842.1"/>
    </source>
</evidence>
<dbReference type="GO" id="GO:0032259">
    <property type="term" value="P:methylation"/>
    <property type="evidence" value="ECO:0007669"/>
    <property type="project" value="UniProtKB-KW"/>
</dbReference>
<dbReference type="Proteomes" id="UP001055303">
    <property type="component" value="Unassembled WGS sequence"/>
</dbReference>
<dbReference type="Proteomes" id="UP000401717">
    <property type="component" value="Unassembled WGS sequence"/>
</dbReference>
<reference evidence="3" key="3">
    <citation type="submission" date="2021-08" db="EMBL/GenBank/DDBJ databases">
        <authorList>
            <person name="Tani A."/>
            <person name="Ola A."/>
            <person name="Ogura Y."/>
            <person name="Katsura K."/>
            <person name="Hayashi T."/>
        </authorList>
    </citation>
    <scope>NUCLEOTIDE SEQUENCE</scope>
    <source>
        <strain evidence="3">DSM 22415</strain>
    </source>
</reference>
<evidence type="ECO:0000256" key="2">
    <source>
        <dbReference type="ARBA" id="ARBA00022679"/>
    </source>
</evidence>
<dbReference type="InterPro" id="IPR050078">
    <property type="entry name" value="Ribosomal_L11_MeTrfase_PrmA"/>
</dbReference>
<dbReference type="EMBL" id="BPQI01000007">
    <property type="protein sequence ID" value="GJD54469.1"/>
    <property type="molecule type" value="Genomic_DNA"/>
</dbReference>
<organism evidence="4 5">
    <name type="scientific">Methylobacterium dankookense</name>
    <dbReference type="NCBI Taxonomy" id="560405"/>
    <lineage>
        <taxon>Bacteria</taxon>
        <taxon>Pseudomonadati</taxon>
        <taxon>Pseudomonadota</taxon>
        <taxon>Alphaproteobacteria</taxon>
        <taxon>Hyphomicrobiales</taxon>
        <taxon>Methylobacteriaceae</taxon>
        <taxon>Methylobacterium</taxon>
    </lineage>
</organism>